<dbReference type="EMBL" id="JXTB01000076">
    <property type="protein sequence ID" value="PON66854.1"/>
    <property type="molecule type" value="Genomic_DNA"/>
</dbReference>
<sequence length="105" mass="11973">LVEPVMRTLKGGTIGSLSLSLEEAEAEAEDWAMSLVPVAHLVRPRGFWREATVREAWKLRRDELFSKGGWVWVLEEKIVERDEEQHKLREHAIAIACLLTPKAKA</sequence>
<dbReference type="OrthoDB" id="10394886at2759"/>
<dbReference type="AlphaFoldDB" id="A0A2P5D0M5"/>
<evidence type="ECO:0000313" key="2">
    <source>
        <dbReference type="Proteomes" id="UP000237105"/>
    </source>
</evidence>
<comment type="caution">
    <text evidence="1">The sequence shown here is derived from an EMBL/GenBank/DDBJ whole genome shotgun (WGS) entry which is preliminary data.</text>
</comment>
<feature type="non-terminal residue" evidence="1">
    <location>
        <position position="1"/>
    </location>
</feature>
<dbReference type="Proteomes" id="UP000237105">
    <property type="component" value="Unassembled WGS sequence"/>
</dbReference>
<accession>A0A2P5D0M5</accession>
<keyword evidence="2" id="KW-1185">Reference proteome</keyword>
<evidence type="ECO:0000313" key="1">
    <source>
        <dbReference type="EMBL" id="PON66854.1"/>
    </source>
</evidence>
<protein>
    <submittedName>
        <fullName evidence="1">Uncharacterized protein</fullName>
    </submittedName>
</protein>
<organism evidence="1 2">
    <name type="scientific">Parasponia andersonii</name>
    <name type="common">Sponia andersonii</name>
    <dbReference type="NCBI Taxonomy" id="3476"/>
    <lineage>
        <taxon>Eukaryota</taxon>
        <taxon>Viridiplantae</taxon>
        <taxon>Streptophyta</taxon>
        <taxon>Embryophyta</taxon>
        <taxon>Tracheophyta</taxon>
        <taxon>Spermatophyta</taxon>
        <taxon>Magnoliopsida</taxon>
        <taxon>eudicotyledons</taxon>
        <taxon>Gunneridae</taxon>
        <taxon>Pentapetalae</taxon>
        <taxon>rosids</taxon>
        <taxon>fabids</taxon>
        <taxon>Rosales</taxon>
        <taxon>Cannabaceae</taxon>
        <taxon>Parasponia</taxon>
    </lineage>
</organism>
<gene>
    <name evidence="1" type="ORF">PanWU01x14_106400</name>
</gene>
<reference evidence="2" key="1">
    <citation type="submission" date="2016-06" db="EMBL/GenBank/DDBJ databases">
        <title>Parallel loss of symbiosis genes in relatives of nitrogen-fixing non-legume Parasponia.</title>
        <authorList>
            <person name="Van Velzen R."/>
            <person name="Holmer R."/>
            <person name="Bu F."/>
            <person name="Rutten L."/>
            <person name="Van Zeijl A."/>
            <person name="Liu W."/>
            <person name="Santuari L."/>
            <person name="Cao Q."/>
            <person name="Sharma T."/>
            <person name="Shen D."/>
            <person name="Roswanjaya Y."/>
            <person name="Wardhani T."/>
            <person name="Kalhor M.S."/>
            <person name="Jansen J."/>
            <person name="Van den Hoogen J."/>
            <person name="Gungor B."/>
            <person name="Hartog M."/>
            <person name="Hontelez J."/>
            <person name="Verver J."/>
            <person name="Yang W.-C."/>
            <person name="Schijlen E."/>
            <person name="Repin R."/>
            <person name="Schilthuizen M."/>
            <person name="Schranz E."/>
            <person name="Heidstra R."/>
            <person name="Miyata K."/>
            <person name="Fedorova E."/>
            <person name="Kohlen W."/>
            <person name="Bisseling T."/>
            <person name="Smit S."/>
            <person name="Geurts R."/>
        </authorList>
    </citation>
    <scope>NUCLEOTIDE SEQUENCE [LARGE SCALE GENOMIC DNA]</scope>
    <source>
        <strain evidence="2">cv. WU1-14</strain>
    </source>
</reference>
<proteinExistence type="predicted"/>
<name>A0A2P5D0M5_PARAD</name>